<dbReference type="Gramene" id="CDY49259">
    <property type="protein sequence ID" value="CDY49259"/>
    <property type="gene ID" value="GSBRNA2T00092653001"/>
</dbReference>
<name>A0A078IIR0_BRANA</name>
<dbReference type="InterPro" id="IPR036047">
    <property type="entry name" value="F-box-like_dom_sf"/>
</dbReference>
<sequence>MDHVSNLPDELLCHILSFFTTKEAALTTVLSKRWRNLFVSGPNLHIDDSEFLHPEEEQETSEAEDRKWD</sequence>
<dbReference type="EMBL" id="LK032820">
    <property type="protein sequence ID" value="CDY49259.1"/>
    <property type="molecule type" value="Genomic_DNA"/>
</dbReference>
<gene>
    <name evidence="3" type="primary">BnaA09g55380D</name>
    <name evidence="3" type="ORF">GSBRNA2T00092653001</name>
</gene>
<reference evidence="3 4" key="1">
    <citation type="journal article" date="2014" name="Science">
        <title>Plant genetics. Early allopolyploid evolution in the post-Neolithic Brassica napus oilseed genome.</title>
        <authorList>
            <person name="Chalhoub B."/>
            <person name="Denoeud F."/>
            <person name="Liu S."/>
            <person name="Parkin I.A."/>
            <person name="Tang H."/>
            <person name="Wang X."/>
            <person name="Chiquet J."/>
            <person name="Belcram H."/>
            <person name="Tong C."/>
            <person name="Samans B."/>
            <person name="Correa M."/>
            <person name="Da Silva C."/>
            <person name="Just J."/>
            <person name="Falentin C."/>
            <person name="Koh C.S."/>
            <person name="Le Clainche I."/>
            <person name="Bernard M."/>
            <person name="Bento P."/>
            <person name="Noel B."/>
            <person name="Labadie K."/>
            <person name="Alberti A."/>
            <person name="Charles M."/>
            <person name="Arnaud D."/>
            <person name="Guo H."/>
            <person name="Daviaud C."/>
            <person name="Alamery S."/>
            <person name="Jabbari K."/>
            <person name="Zhao M."/>
            <person name="Edger P.P."/>
            <person name="Chelaifa H."/>
            <person name="Tack D."/>
            <person name="Lassalle G."/>
            <person name="Mestiri I."/>
            <person name="Schnel N."/>
            <person name="Le Paslier M.C."/>
            <person name="Fan G."/>
            <person name="Renault V."/>
            <person name="Bayer P.E."/>
            <person name="Golicz A.A."/>
            <person name="Manoli S."/>
            <person name="Lee T.H."/>
            <person name="Thi V.H."/>
            <person name="Chalabi S."/>
            <person name="Hu Q."/>
            <person name="Fan C."/>
            <person name="Tollenaere R."/>
            <person name="Lu Y."/>
            <person name="Battail C."/>
            <person name="Shen J."/>
            <person name="Sidebottom C.H."/>
            <person name="Wang X."/>
            <person name="Canaguier A."/>
            <person name="Chauveau A."/>
            <person name="Berard A."/>
            <person name="Deniot G."/>
            <person name="Guan M."/>
            <person name="Liu Z."/>
            <person name="Sun F."/>
            <person name="Lim Y.P."/>
            <person name="Lyons E."/>
            <person name="Town C.D."/>
            <person name="Bancroft I."/>
            <person name="Wang X."/>
            <person name="Meng J."/>
            <person name="Ma J."/>
            <person name="Pires J.C."/>
            <person name="King G.J."/>
            <person name="Brunel D."/>
            <person name="Delourme R."/>
            <person name="Renard M."/>
            <person name="Aury J.M."/>
            <person name="Adams K.L."/>
            <person name="Batley J."/>
            <person name="Snowdon R.J."/>
            <person name="Tost J."/>
            <person name="Edwards D."/>
            <person name="Zhou Y."/>
            <person name="Hua W."/>
            <person name="Sharpe A.G."/>
            <person name="Paterson A.H."/>
            <person name="Guan C."/>
            <person name="Wincker P."/>
        </authorList>
    </citation>
    <scope>NUCLEOTIDE SEQUENCE [LARGE SCALE GENOMIC DNA]</scope>
    <source>
        <strain evidence="4">cv. Darmor-bzh</strain>
    </source>
</reference>
<dbReference type="InterPro" id="IPR055294">
    <property type="entry name" value="FBL60-like"/>
</dbReference>
<keyword evidence="4" id="KW-1185">Reference proteome</keyword>
<dbReference type="AlphaFoldDB" id="A0A078IIR0"/>
<evidence type="ECO:0000313" key="4">
    <source>
        <dbReference type="Proteomes" id="UP000028999"/>
    </source>
</evidence>
<dbReference type="PROSITE" id="PS50181">
    <property type="entry name" value="FBOX"/>
    <property type="match status" value="1"/>
</dbReference>
<feature type="region of interest" description="Disordered" evidence="1">
    <location>
        <begin position="46"/>
        <end position="69"/>
    </location>
</feature>
<evidence type="ECO:0000259" key="2">
    <source>
        <dbReference type="PROSITE" id="PS50181"/>
    </source>
</evidence>
<dbReference type="Proteomes" id="UP000028999">
    <property type="component" value="Unassembled WGS sequence"/>
</dbReference>
<dbReference type="PANTHER" id="PTHR31293:SF16">
    <property type="entry name" value="RNI-LIKE SUPERFAMILY PROTEIN"/>
    <property type="match status" value="1"/>
</dbReference>
<dbReference type="CDD" id="cd22160">
    <property type="entry name" value="F-box_AtFBL13-like"/>
    <property type="match status" value="1"/>
</dbReference>
<dbReference type="InterPro" id="IPR053781">
    <property type="entry name" value="F-box_AtFBL13-like"/>
</dbReference>
<dbReference type="PANTHER" id="PTHR31293">
    <property type="entry name" value="RNI-LIKE SUPERFAMILY PROTEIN"/>
    <property type="match status" value="1"/>
</dbReference>
<dbReference type="Pfam" id="PF00646">
    <property type="entry name" value="F-box"/>
    <property type="match status" value="1"/>
</dbReference>
<proteinExistence type="predicted"/>
<dbReference type="Gene3D" id="1.20.1280.50">
    <property type="match status" value="1"/>
</dbReference>
<dbReference type="STRING" id="3708.A0A078IIR0"/>
<dbReference type="PaxDb" id="3708-A0A078IIR0"/>
<feature type="compositionally biased region" description="Basic and acidic residues" evidence="1">
    <location>
        <begin position="46"/>
        <end position="55"/>
    </location>
</feature>
<evidence type="ECO:0000256" key="1">
    <source>
        <dbReference type="SAM" id="MobiDB-lite"/>
    </source>
</evidence>
<evidence type="ECO:0000313" key="3">
    <source>
        <dbReference type="EMBL" id="CDY49259.1"/>
    </source>
</evidence>
<dbReference type="OMA" id="RWRYIFF"/>
<organism evidence="3 4">
    <name type="scientific">Brassica napus</name>
    <name type="common">Rape</name>
    <dbReference type="NCBI Taxonomy" id="3708"/>
    <lineage>
        <taxon>Eukaryota</taxon>
        <taxon>Viridiplantae</taxon>
        <taxon>Streptophyta</taxon>
        <taxon>Embryophyta</taxon>
        <taxon>Tracheophyta</taxon>
        <taxon>Spermatophyta</taxon>
        <taxon>Magnoliopsida</taxon>
        <taxon>eudicotyledons</taxon>
        <taxon>Gunneridae</taxon>
        <taxon>Pentapetalae</taxon>
        <taxon>rosids</taxon>
        <taxon>malvids</taxon>
        <taxon>Brassicales</taxon>
        <taxon>Brassicaceae</taxon>
        <taxon>Brassiceae</taxon>
        <taxon>Brassica</taxon>
    </lineage>
</organism>
<feature type="domain" description="F-box" evidence="2">
    <location>
        <begin position="1"/>
        <end position="49"/>
    </location>
</feature>
<dbReference type="SUPFAM" id="SSF81383">
    <property type="entry name" value="F-box domain"/>
    <property type="match status" value="1"/>
</dbReference>
<protein>
    <submittedName>
        <fullName evidence="3">BnaA09g55380D protein</fullName>
    </submittedName>
</protein>
<dbReference type="InterPro" id="IPR001810">
    <property type="entry name" value="F-box_dom"/>
</dbReference>
<accession>A0A078IIR0</accession>